<dbReference type="EC" id="1.3.1.-" evidence="12"/>
<keyword evidence="9 12" id="KW-0560">Oxidoreductase</keyword>
<evidence type="ECO:0000313" key="15">
    <source>
        <dbReference type="Proteomes" id="UP001516588"/>
    </source>
</evidence>
<accession>A0ABR9QVA2</accession>
<organism evidence="14 15">
    <name type="scientific">Gallibacter intestinalis</name>
    <dbReference type="NCBI Taxonomy" id="2779356"/>
    <lineage>
        <taxon>Bacteria</taxon>
        <taxon>Bacillati</taxon>
        <taxon>Bacillota</taxon>
        <taxon>Clostridia</taxon>
        <taxon>Eubacteriales</taxon>
        <taxon>Eubacteriaceae</taxon>
        <taxon>Gallibacter</taxon>
    </lineage>
</organism>
<evidence type="ECO:0000256" key="8">
    <source>
        <dbReference type="ARBA" id="ARBA00022884"/>
    </source>
</evidence>
<evidence type="ECO:0000256" key="7">
    <source>
        <dbReference type="ARBA" id="ARBA00022857"/>
    </source>
</evidence>
<dbReference type="CDD" id="cd02801">
    <property type="entry name" value="DUS_like_FMN"/>
    <property type="match status" value="1"/>
</dbReference>
<dbReference type="InterPro" id="IPR004652">
    <property type="entry name" value="DusB-like"/>
</dbReference>
<evidence type="ECO:0000256" key="4">
    <source>
        <dbReference type="ARBA" id="ARBA00022630"/>
    </source>
</evidence>
<dbReference type="PROSITE" id="PS01136">
    <property type="entry name" value="UPF0034"/>
    <property type="match status" value="1"/>
</dbReference>
<evidence type="ECO:0000256" key="10">
    <source>
        <dbReference type="ARBA" id="ARBA00048205"/>
    </source>
</evidence>
<dbReference type="SUPFAM" id="SSF51395">
    <property type="entry name" value="FMN-linked oxidoreductases"/>
    <property type="match status" value="1"/>
</dbReference>
<evidence type="ECO:0000256" key="11">
    <source>
        <dbReference type="ARBA" id="ARBA00048802"/>
    </source>
</evidence>
<dbReference type="EMBL" id="JADCKA010000001">
    <property type="protein sequence ID" value="MBE5034790.1"/>
    <property type="molecule type" value="Genomic_DNA"/>
</dbReference>
<dbReference type="Gene3D" id="3.20.20.70">
    <property type="entry name" value="Aldolase class I"/>
    <property type="match status" value="1"/>
</dbReference>
<evidence type="ECO:0000259" key="13">
    <source>
        <dbReference type="Pfam" id="PF01207"/>
    </source>
</evidence>
<comment type="similarity">
    <text evidence="12">Belongs to the dus family.</text>
</comment>
<name>A0ABR9QVA2_9FIRM</name>
<evidence type="ECO:0000256" key="12">
    <source>
        <dbReference type="PIRNR" id="PIRNR006621"/>
    </source>
</evidence>
<evidence type="ECO:0000256" key="1">
    <source>
        <dbReference type="ARBA" id="ARBA00001917"/>
    </source>
</evidence>
<reference evidence="14 15" key="1">
    <citation type="submission" date="2020-10" db="EMBL/GenBank/DDBJ databases">
        <title>ChiBAC.</title>
        <authorList>
            <person name="Zenner C."/>
            <person name="Hitch T.C.A."/>
            <person name="Clavel T."/>
        </authorList>
    </citation>
    <scope>NUCLEOTIDE SEQUENCE [LARGE SCALE GENOMIC DNA]</scope>
    <source>
        <strain evidence="14 15">DSM 108706</strain>
    </source>
</reference>
<dbReference type="Proteomes" id="UP001516588">
    <property type="component" value="Unassembled WGS sequence"/>
</dbReference>
<dbReference type="Pfam" id="PF01207">
    <property type="entry name" value="Dus"/>
    <property type="match status" value="1"/>
</dbReference>
<comment type="function">
    <text evidence="2 12">Catalyzes the synthesis of 5,6-dihydrouridine (D), a modified base found in the D-loop of most tRNAs, via the reduction of the C5-C6 double bond in target uridines.</text>
</comment>
<comment type="catalytic activity">
    <reaction evidence="10">
        <text>a 5,6-dihydrouridine in tRNA + NADP(+) = a uridine in tRNA + NADPH + H(+)</text>
        <dbReference type="Rhea" id="RHEA:23624"/>
        <dbReference type="Rhea" id="RHEA-COMP:13339"/>
        <dbReference type="Rhea" id="RHEA-COMP:13887"/>
        <dbReference type="ChEBI" id="CHEBI:15378"/>
        <dbReference type="ChEBI" id="CHEBI:57783"/>
        <dbReference type="ChEBI" id="CHEBI:58349"/>
        <dbReference type="ChEBI" id="CHEBI:65315"/>
        <dbReference type="ChEBI" id="CHEBI:74443"/>
    </reaction>
</comment>
<keyword evidence="8" id="KW-0694">RNA-binding</keyword>
<sequence>MPQIGGVKLDNPFLAAPLAGVTDAPTRLLAKEMGAALVYSEMISGKGLIYKNKNTEDLLRIYEEEKPVAFQIFGSEPEVMATTAKLLKDRENAILDINMGCPVPKVVKNGEGSALMKTPELIYDIVKAVVSEAGKPVTVKIRTGWDENSINCVQVAKTAEKAGAAAVAVHGRTRMQYYSGKADWNAIKEVREALDIPVIGNGDIFSGEDAMRMMEYTGCEMVMIGRGMLGNPWIFRECLALWEGREKPAKVTADDRKAMMIRHLNMLMDIKGERTAVKEMRKHVGWYTKGMLGSASFRREINQIDEAAPLIEKIEGLGK</sequence>
<keyword evidence="15" id="KW-1185">Reference proteome</keyword>
<dbReference type="NCBIfam" id="TIGR00737">
    <property type="entry name" value="nifR3_yhdG"/>
    <property type="match status" value="1"/>
</dbReference>
<dbReference type="RefSeq" id="WP_226384457.1">
    <property type="nucleotide sequence ID" value="NZ_JADCKA010000001.1"/>
</dbReference>
<feature type="domain" description="DUS-like FMN-binding" evidence="13">
    <location>
        <begin position="15"/>
        <end position="307"/>
    </location>
</feature>
<dbReference type="Gene3D" id="1.10.1200.80">
    <property type="entry name" value="Putative flavin oxidoreducatase, domain 2"/>
    <property type="match status" value="1"/>
</dbReference>
<evidence type="ECO:0000256" key="6">
    <source>
        <dbReference type="ARBA" id="ARBA00022694"/>
    </source>
</evidence>
<keyword evidence="5 12" id="KW-0288">FMN</keyword>
<comment type="caution">
    <text evidence="14">The sequence shown here is derived from an EMBL/GenBank/DDBJ whole genome shotgun (WGS) entry which is preliminary data.</text>
</comment>
<dbReference type="PANTHER" id="PTHR45846">
    <property type="entry name" value="TRNA-DIHYDROURIDINE(47) SYNTHASE [NAD(P)(+)]-LIKE"/>
    <property type="match status" value="1"/>
</dbReference>
<evidence type="ECO:0000256" key="9">
    <source>
        <dbReference type="ARBA" id="ARBA00023002"/>
    </source>
</evidence>
<dbReference type="InterPro" id="IPR001269">
    <property type="entry name" value="DUS_fam"/>
</dbReference>
<dbReference type="PIRSF" id="PIRSF006621">
    <property type="entry name" value="Dus"/>
    <property type="match status" value="1"/>
</dbReference>
<evidence type="ECO:0000256" key="2">
    <source>
        <dbReference type="ARBA" id="ARBA00002790"/>
    </source>
</evidence>
<dbReference type="InterPro" id="IPR018517">
    <property type="entry name" value="tRNA_hU_synthase_CS"/>
</dbReference>
<protein>
    <recommendedName>
        <fullName evidence="12">tRNA-dihydrouridine synthase</fullName>
        <ecNumber evidence="12">1.3.1.-</ecNumber>
    </recommendedName>
</protein>
<evidence type="ECO:0000256" key="5">
    <source>
        <dbReference type="ARBA" id="ARBA00022643"/>
    </source>
</evidence>
<keyword evidence="6 12" id="KW-0819">tRNA processing</keyword>
<keyword evidence="7" id="KW-0521">NADP</keyword>
<dbReference type="InterPro" id="IPR035587">
    <property type="entry name" value="DUS-like_FMN-bd"/>
</dbReference>
<evidence type="ECO:0000256" key="3">
    <source>
        <dbReference type="ARBA" id="ARBA00022555"/>
    </source>
</evidence>
<dbReference type="InterPro" id="IPR013785">
    <property type="entry name" value="Aldolase_TIM"/>
</dbReference>
<gene>
    <name evidence="14" type="primary">dusB</name>
    <name evidence="14" type="ORF">INF20_00605</name>
</gene>
<proteinExistence type="inferred from homology"/>
<keyword evidence="3" id="KW-0820">tRNA-binding</keyword>
<dbReference type="PANTHER" id="PTHR45846:SF1">
    <property type="entry name" value="TRNA-DIHYDROURIDINE(47) SYNTHASE [NAD(P)(+)]-LIKE"/>
    <property type="match status" value="1"/>
</dbReference>
<comment type="catalytic activity">
    <reaction evidence="11">
        <text>a 5,6-dihydrouridine in tRNA + NAD(+) = a uridine in tRNA + NADH + H(+)</text>
        <dbReference type="Rhea" id="RHEA:54452"/>
        <dbReference type="Rhea" id="RHEA-COMP:13339"/>
        <dbReference type="Rhea" id="RHEA-COMP:13887"/>
        <dbReference type="ChEBI" id="CHEBI:15378"/>
        <dbReference type="ChEBI" id="CHEBI:57540"/>
        <dbReference type="ChEBI" id="CHEBI:57945"/>
        <dbReference type="ChEBI" id="CHEBI:65315"/>
        <dbReference type="ChEBI" id="CHEBI:74443"/>
    </reaction>
</comment>
<comment type="cofactor">
    <cofactor evidence="1 12">
        <name>FMN</name>
        <dbReference type="ChEBI" id="CHEBI:58210"/>
    </cofactor>
</comment>
<dbReference type="InterPro" id="IPR024036">
    <property type="entry name" value="tRNA-dHydroUridine_Synthase_C"/>
</dbReference>
<keyword evidence="4 12" id="KW-0285">Flavoprotein</keyword>
<evidence type="ECO:0000313" key="14">
    <source>
        <dbReference type="EMBL" id="MBE5034790.1"/>
    </source>
</evidence>